<dbReference type="SUPFAM" id="SSF53448">
    <property type="entry name" value="Nucleotide-diphospho-sugar transferases"/>
    <property type="match status" value="1"/>
</dbReference>
<dbReference type="PANTHER" id="PTHR43179:SF7">
    <property type="entry name" value="RHAMNOSYLTRANSFERASE WBBL"/>
    <property type="match status" value="1"/>
</dbReference>
<evidence type="ECO:0000313" key="3">
    <source>
        <dbReference type="Proteomes" id="UP000176923"/>
    </source>
</evidence>
<comment type="caution">
    <text evidence="2">The sequence shown here is derived from an EMBL/GenBank/DDBJ whole genome shotgun (WGS) entry which is preliminary data.</text>
</comment>
<accession>A0A1F5ZV27</accession>
<sequence>MDKRLLSIVIVNYNTSSLLKSCLDSLYNSLRISNLTDKSEIMVVDNASSDESLKTLKENFPRVTLIENKENVGFAKANNQAILKSKGEYILLLNTDARVNDRAIEKSIEDFKKDKSLGVVGGKLVYEDRTLQKSAGFFPTLISVFNWMFFVDDIPLLNHFLKPYHVENSGFYKKSQNVDWVSGAYFMARKEVVDKIGLLDESLFMYGEEVEWCFRIKWAGYEVKLDPSIQIIHDKGGSSRIGKDAGIIEEFKFILYFYRKYKPRWQQKTVQLLLQAGIKLRSILFGIIPKHKSRKELYDKAFEVAG</sequence>
<dbReference type="PANTHER" id="PTHR43179">
    <property type="entry name" value="RHAMNOSYLTRANSFERASE WBBL"/>
    <property type="match status" value="1"/>
</dbReference>
<dbReference type="AlphaFoldDB" id="A0A1F5ZV27"/>
<dbReference type="Pfam" id="PF00535">
    <property type="entry name" value="Glycos_transf_2"/>
    <property type="match status" value="1"/>
</dbReference>
<dbReference type="Gene3D" id="3.90.550.10">
    <property type="entry name" value="Spore Coat Polysaccharide Biosynthesis Protein SpsA, Chain A"/>
    <property type="match status" value="1"/>
</dbReference>
<feature type="domain" description="Glycosyltransferase 2-like" evidence="1">
    <location>
        <begin position="7"/>
        <end position="136"/>
    </location>
</feature>
<dbReference type="Proteomes" id="UP000176923">
    <property type="component" value="Unassembled WGS sequence"/>
</dbReference>
<protein>
    <recommendedName>
        <fullName evidence="1">Glycosyltransferase 2-like domain-containing protein</fullName>
    </recommendedName>
</protein>
<name>A0A1F5ZV27_9BACT</name>
<proteinExistence type="predicted"/>
<dbReference type="STRING" id="1798382.A3D77_02370"/>
<dbReference type="InterPro" id="IPR001173">
    <property type="entry name" value="Glyco_trans_2-like"/>
</dbReference>
<dbReference type="CDD" id="cd04186">
    <property type="entry name" value="GT_2_like_c"/>
    <property type="match status" value="1"/>
</dbReference>
<organism evidence="2 3">
    <name type="scientific">Candidatus Gottesmanbacteria bacterium RIFCSPHIGHO2_02_FULL_39_11</name>
    <dbReference type="NCBI Taxonomy" id="1798382"/>
    <lineage>
        <taxon>Bacteria</taxon>
        <taxon>Candidatus Gottesmaniibacteriota</taxon>
    </lineage>
</organism>
<dbReference type="InterPro" id="IPR029044">
    <property type="entry name" value="Nucleotide-diphossugar_trans"/>
</dbReference>
<evidence type="ECO:0000313" key="2">
    <source>
        <dbReference type="EMBL" id="OGG16281.1"/>
    </source>
</evidence>
<dbReference type="EMBL" id="MFJL01000014">
    <property type="protein sequence ID" value="OGG16281.1"/>
    <property type="molecule type" value="Genomic_DNA"/>
</dbReference>
<gene>
    <name evidence="2" type="ORF">A3D77_02370</name>
</gene>
<evidence type="ECO:0000259" key="1">
    <source>
        <dbReference type="Pfam" id="PF00535"/>
    </source>
</evidence>
<reference evidence="2 3" key="1">
    <citation type="journal article" date="2016" name="Nat. Commun.">
        <title>Thousands of microbial genomes shed light on interconnected biogeochemical processes in an aquifer system.</title>
        <authorList>
            <person name="Anantharaman K."/>
            <person name="Brown C.T."/>
            <person name="Hug L.A."/>
            <person name="Sharon I."/>
            <person name="Castelle C.J."/>
            <person name="Probst A.J."/>
            <person name="Thomas B.C."/>
            <person name="Singh A."/>
            <person name="Wilkins M.J."/>
            <person name="Karaoz U."/>
            <person name="Brodie E.L."/>
            <person name="Williams K.H."/>
            <person name="Hubbard S.S."/>
            <person name="Banfield J.F."/>
        </authorList>
    </citation>
    <scope>NUCLEOTIDE SEQUENCE [LARGE SCALE GENOMIC DNA]</scope>
</reference>